<dbReference type="RefSeq" id="WP_202014134.1">
    <property type="nucleotide sequence ID" value="NZ_JAERRB010000011.1"/>
</dbReference>
<reference evidence="1 2" key="1">
    <citation type="submission" date="2021-01" db="EMBL/GenBank/DDBJ databases">
        <title>Chryseolinea sp. Jin1 Genome sequencing and assembly.</title>
        <authorList>
            <person name="Kim I."/>
        </authorList>
    </citation>
    <scope>NUCLEOTIDE SEQUENCE [LARGE SCALE GENOMIC DNA]</scope>
    <source>
        <strain evidence="1 2">Jin1</strain>
    </source>
</reference>
<evidence type="ECO:0000313" key="1">
    <source>
        <dbReference type="EMBL" id="MBL0744479.1"/>
    </source>
</evidence>
<gene>
    <name evidence="1" type="ORF">JI741_24815</name>
</gene>
<protein>
    <recommendedName>
        <fullName evidence="3">Toxin-antitoxin system YwqK family antitoxin</fullName>
    </recommendedName>
</protein>
<proteinExistence type="predicted"/>
<dbReference type="Proteomes" id="UP000613030">
    <property type="component" value="Unassembled WGS sequence"/>
</dbReference>
<accession>A0ABS1KYE9</accession>
<organism evidence="1 2">
    <name type="scientific">Chryseolinea lacunae</name>
    <dbReference type="NCBI Taxonomy" id="2801331"/>
    <lineage>
        <taxon>Bacteria</taxon>
        <taxon>Pseudomonadati</taxon>
        <taxon>Bacteroidota</taxon>
        <taxon>Cytophagia</taxon>
        <taxon>Cytophagales</taxon>
        <taxon>Fulvivirgaceae</taxon>
        <taxon>Chryseolinea</taxon>
    </lineage>
</organism>
<sequence>MRSFVLLILVFFTLSCATENHYYRKSLTKADKIYLNANGTLIKNFSGKANWYRQYWTGNLLVRKNESGLVIKEVGEWRQTSKDGQELYTITNFDRFGYLVDEDILGDAGMPPTGETRCRKDTVNGQIRLICDYTNRYRNGQLKEKGKRILINDKGGKEGKWEYYTEAGILEKVITYVNDKPVN</sequence>
<dbReference type="EMBL" id="JAERRB010000011">
    <property type="protein sequence ID" value="MBL0744479.1"/>
    <property type="molecule type" value="Genomic_DNA"/>
</dbReference>
<evidence type="ECO:0000313" key="2">
    <source>
        <dbReference type="Proteomes" id="UP000613030"/>
    </source>
</evidence>
<dbReference type="Gene3D" id="3.90.930.1">
    <property type="match status" value="1"/>
</dbReference>
<comment type="caution">
    <text evidence="1">The sequence shown here is derived from an EMBL/GenBank/DDBJ whole genome shotgun (WGS) entry which is preliminary data.</text>
</comment>
<keyword evidence="2" id="KW-1185">Reference proteome</keyword>
<evidence type="ECO:0008006" key="3">
    <source>
        <dbReference type="Google" id="ProtNLM"/>
    </source>
</evidence>
<dbReference type="PROSITE" id="PS51257">
    <property type="entry name" value="PROKAR_LIPOPROTEIN"/>
    <property type="match status" value="1"/>
</dbReference>
<name>A0ABS1KYE9_9BACT</name>